<proteinExistence type="predicted"/>
<dbReference type="InterPro" id="IPR044450">
    <property type="entry name" value="AtDRB-like_DSRM_1"/>
</dbReference>
<dbReference type="STRING" id="4540.A0A3L6QVW4"/>
<dbReference type="InterPro" id="IPR014720">
    <property type="entry name" value="dsRBD_dom"/>
</dbReference>
<feature type="domain" description="DRBM" evidence="6">
    <location>
        <begin position="1"/>
        <end position="70"/>
    </location>
</feature>
<evidence type="ECO:0000259" key="6">
    <source>
        <dbReference type="PROSITE" id="PS50137"/>
    </source>
</evidence>
<dbReference type="EMBL" id="PQIB02000011">
    <property type="protein sequence ID" value="RLM87261.1"/>
    <property type="molecule type" value="Genomic_DNA"/>
</dbReference>
<feature type="compositionally biased region" description="Pro residues" evidence="5">
    <location>
        <begin position="222"/>
        <end position="234"/>
    </location>
</feature>
<dbReference type="GO" id="GO:0003725">
    <property type="term" value="F:double-stranded RNA binding"/>
    <property type="evidence" value="ECO:0007669"/>
    <property type="project" value="InterPro"/>
</dbReference>
<keyword evidence="8" id="KW-1185">Reference proteome</keyword>
<dbReference type="AlphaFoldDB" id="A0A3L6QVW4"/>
<dbReference type="Pfam" id="PF00035">
    <property type="entry name" value="dsrm"/>
    <property type="match status" value="2"/>
</dbReference>
<dbReference type="OrthoDB" id="5988181at2759"/>
<keyword evidence="1" id="KW-0677">Repeat</keyword>
<evidence type="ECO:0000256" key="1">
    <source>
        <dbReference type="ARBA" id="ARBA00022737"/>
    </source>
</evidence>
<sequence length="452" mass="48227">MYKNQLQELAQRSCFSLPSYVCTREGPDHAPCFRAAVTFNGETFEGPSGCTTLRQAEHAAAEVALARLALRGPSTSLAARVLDETGVYKNLLQETAHRAGLKLPAYTTVRSGPGHSPVFASTVELAGMSFAGDPARTKKQAEKNAAMAAWSSLKRMPEARKEPGAGDEQDHVIVARVLAALKPRGDGKAAPLPKQCGTGSSPSALPNPSLYRHKWRPRNTPAQPPRTAPPQPPVGPRILPPLHLLQQPASTSMDAAAGELVRMLERAIVRDRAAAEALPPSPCYYAPAPAYHHGAAPRSFTAGGFHAPAVSMRSVIPVCAAPPPRPPAKQERNGPATSSYAGKRQGHCTVEWNGEADASREEEERPRSSTSYLSLVPSVRVVAAETPASGEPGTHASADHSEIEDACCRAWRWWQRDGRRSTLRVGTGARSPGCSVFVPAGTRYSRIGACTQ</sequence>
<dbReference type="CDD" id="cd19907">
    <property type="entry name" value="DSRM_AtDRB-like_rpt1"/>
    <property type="match status" value="1"/>
</dbReference>
<feature type="region of interest" description="Disordered" evidence="5">
    <location>
        <begin position="148"/>
        <end position="171"/>
    </location>
</feature>
<dbReference type="Gene3D" id="3.30.160.20">
    <property type="match status" value="2"/>
</dbReference>
<evidence type="ECO:0000256" key="2">
    <source>
        <dbReference type="ARBA" id="ARBA00022884"/>
    </source>
</evidence>
<comment type="function">
    <text evidence="3">Binds double-stranded RNA.</text>
</comment>
<evidence type="ECO:0000313" key="8">
    <source>
        <dbReference type="Proteomes" id="UP000275267"/>
    </source>
</evidence>
<reference evidence="8" key="1">
    <citation type="journal article" date="2019" name="Nat. Commun.">
        <title>The genome of broomcorn millet.</title>
        <authorList>
            <person name="Zou C."/>
            <person name="Miki D."/>
            <person name="Li D."/>
            <person name="Tang Q."/>
            <person name="Xiao L."/>
            <person name="Rajput S."/>
            <person name="Deng P."/>
            <person name="Jia W."/>
            <person name="Huang R."/>
            <person name="Zhang M."/>
            <person name="Sun Y."/>
            <person name="Hu J."/>
            <person name="Fu X."/>
            <person name="Schnable P.S."/>
            <person name="Li F."/>
            <person name="Zhang H."/>
            <person name="Feng B."/>
            <person name="Zhu X."/>
            <person name="Liu R."/>
            <person name="Schnable J.C."/>
            <person name="Zhu J.-K."/>
            <person name="Zhang H."/>
        </authorList>
    </citation>
    <scope>NUCLEOTIDE SEQUENCE [LARGE SCALE GENOMIC DNA]</scope>
</reference>
<comment type="caution">
    <text evidence="7">The sequence shown here is derived from an EMBL/GenBank/DDBJ whole genome shotgun (WGS) entry which is preliminary data.</text>
</comment>
<protein>
    <submittedName>
        <fullName evidence="7">Double-stranded RNA binding motif family protein</fullName>
    </submittedName>
</protein>
<feature type="region of interest" description="Disordered" evidence="5">
    <location>
        <begin position="185"/>
        <end position="234"/>
    </location>
</feature>
<evidence type="ECO:0000256" key="5">
    <source>
        <dbReference type="SAM" id="MobiDB-lite"/>
    </source>
</evidence>
<feature type="domain" description="DRBM" evidence="6">
    <location>
        <begin position="87"/>
        <end position="155"/>
    </location>
</feature>
<keyword evidence="2 4" id="KW-0694">RNA-binding</keyword>
<feature type="region of interest" description="Disordered" evidence="5">
    <location>
        <begin position="321"/>
        <end position="347"/>
    </location>
</feature>
<dbReference type="FunFam" id="3.30.160.20:FF:000036">
    <property type="entry name" value="Double-stranded RNA-binding protein 2"/>
    <property type="match status" value="2"/>
</dbReference>
<dbReference type="PROSITE" id="PS50137">
    <property type="entry name" value="DS_RBD"/>
    <property type="match status" value="2"/>
</dbReference>
<dbReference type="SMART" id="SM00358">
    <property type="entry name" value="DSRM"/>
    <property type="match status" value="2"/>
</dbReference>
<dbReference type="PANTHER" id="PTHR46031">
    <property type="match status" value="1"/>
</dbReference>
<dbReference type="InterPro" id="IPR044451">
    <property type="entry name" value="AtDRB-like_DSRM_2"/>
</dbReference>
<evidence type="ECO:0000256" key="4">
    <source>
        <dbReference type="PROSITE-ProRule" id="PRU00266"/>
    </source>
</evidence>
<feature type="compositionally biased region" description="Polar residues" evidence="5">
    <location>
        <begin position="197"/>
        <end position="206"/>
    </location>
</feature>
<organism evidence="7 8">
    <name type="scientific">Panicum miliaceum</name>
    <name type="common">Proso millet</name>
    <name type="synonym">Broomcorn millet</name>
    <dbReference type="NCBI Taxonomy" id="4540"/>
    <lineage>
        <taxon>Eukaryota</taxon>
        <taxon>Viridiplantae</taxon>
        <taxon>Streptophyta</taxon>
        <taxon>Embryophyta</taxon>
        <taxon>Tracheophyta</taxon>
        <taxon>Spermatophyta</taxon>
        <taxon>Magnoliopsida</taxon>
        <taxon>Liliopsida</taxon>
        <taxon>Poales</taxon>
        <taxon>Poaceae</taxon>
        <taxon>PACMAD clade</taxon>
        <taxon>Panicoideae</taxon>
        <taxon>Panicodae</taxon>
        <taxon>Paniceae</taxon>
        <taxon>Panicinae</taxon>
        <taxon>Panicum</taxon>
        <taxon>Panicum sect. Panicum</taxon>
    </lineage>
</organism>
<dbReference type="CDD" id="cd19908">
    <property type="entry name" value="DSRM_AtDRB-like_rpt2"/>
    <property type="match status" value="1"/>
</dbReference>
<dbReference type="PANTHER" id="PTHR46031:SF30">
    <property type="entry name" value="DRBM DOMAIN-CONTAINING PROTEIN"/>
    <property type="match status" value="1"/>
</dbReference>
<name>A0A3L6QVW4_PANMI</name>
<accession>A0A3L6QVW4</accession>
<feature type="compositionally biased region" description="Basic and acidic residues" evidence="5">
    <location>
        <begin position="155"/>
        <end position="171"/>
    </location>
</feature>
<evidence type="ECO:0000313" key="7">
    <source>
        <dbReference type="EMBL" id="RLM87261.1"/>
    </source>
</evidence>
<dbReference type="Proteomes" id="UP000275267">
    <property type="component" value="Unassembled WGS sequence"/>
</dbReference>
<dbReference type="SUPFAM" id="SSF54768">
    <property type="entry name" value="dsRNA-binding domain-like"/>
    <property type="match status" value="2"/>
</dbReference>
<gene>
    <name evidence="7" type="ORF">C2845_PM04G20870</name>
</gene>
<evidence type="ECO:0000256" key="3">
    <source>
        <dbReference type="ARBA" id="ARBA00037597"/>
    </source>
</evidence>